<organism evidence="2 3">
    <name type="scientific">Penicillium rubens (strain ATCC 28089 / DSM 1075 / NRRL 1951 / Wisconsin 54-1255)</name>
    <name type="common">Penicillium chrysogenum</name>
    <dbReference type="NCBI Taxonomy" id="500485"/>
    <lineage>
        <taxon>Eukaryota</taxon>
        <taxon>Fungi</taxon>
        <taxon>Dikarya</taxon>
        <taxon>Ascomycota</taxon>
        <taxon>Pezizomycotina</taxon>
        <taxon>Eurotiomycetes</taxon>
        <taxon>Eurotiomycetidae</taxon>
        <taxon>Eurotiales</taxon>
        <taxon>Aspergillaceae</taxon>
        <taxon>Penicillium</taxon>
        <taxon>Penicillium chrysogenum species complex</taxon>
    </lineage>
</organism>
<keyword evidence="1" id="KW-0732">Signal</keyword>
<name>B6H1Q9_PENRW</name>
<feature type="chain" id="PRO_5002845339" evidence="1">
    <location>
        <begin position="21"/>
        <end position="104"/>
    </location>
</feature>
<protein>
    <submittedName>
        <fullName evidence="2">Uncharacterized protein</fullName>
    </submittedName>
</protein>
<keyword evidence="3" id="KW-1185">Reference proteome</keyword>
<reference evidence="2 3" key="1">
    <citation type="journal article" date="2008" name="Nat. Biotechnol.">
        <title>Genome sequencing and analysis of the filamentous fungus Penicillium chrysogenum.</title>
        <authorList>
            <person name="van den Berg M.A."/>
            <person name="Albang R."/>
            <person name="Albermann K."/>
            <person name="Badger J.H."/>
            <person name="Daran J.-M."/>
            <person name="Driessen A.J.M."/>
            <person name="Garcia-Estrada C."/>
            <person name="Fedorova N.D."/>
            <person name="Harris D.M."/>
            <person name="Heijne W.H.M."/>
            <person name="Joardar V.S."/>
            <person name="Kiel J.A.K.W."/>
            <person name="Kovalchuk A."/>
            <person name="Martin J.F."/>
            <person name="Nierman W.C."/>
            <person name="Nijland J.G."/>
            <person name="Pronk J.T."/>
            <person name="Roubos J.A."/>
            <person name="van der Klei I.J."/>
            <person name="van Peij N.N.M.E."/>
            <person name="Veenhuis M."/>
            <person name="von Doehren H."/>
            <person name="Wagner C."/>
            <person name="Wortman J.R."/>
            <person name="Bovenberg R.A.L."/>
        </authorList>
    </citation>
    <scope>NUCLEOTIDE SEQUENCE [LARGE SCALE GENOMIC DNA]</scope>
    <source>
        <strain evidence="3">ATCC 28089 / DSM 1075 / NRRL 1951 / Wisconsin 54-1255</strain>
    </source>
</reference>
<dbReference type="VEuPathDB" id="FungiDB:PCH_Pc13g01440"/>
<feature type="signal peptide" evidence="1">
    <location>
        <begin position="1"/>
        <end position="20"/>
    </location>
</feature>
<dbReference type="AlphaFoldDB" id="B6H1Q9"/>
<evidence type="ECO:0000313" key="2">
    <source>
        <dbReference type="EMBL" id="CAP91213.1"/>
    </source>
</evidence>
<dbReference type="HOGENOM" id="CLU_2250951_0_0_1"/>
<accession>B6H1Q9</accession>
<evidence type="ECO:0000313" key="3">
    <source>
        <dbReference type="Proteomes" id="UP000000724"/>
    </source>
</evidence>
<proteinExistence type="predicted"/>
<dbReference type="EMBL" id="AM920428">
    <property type="protein sequence ID" value="CAP91213.1"/>
    <property type="molecule type" value="Genomic_DNA"/>
</dbReference>
<sequence length="104" mass="11667">MPFSWYFLSASWVTLEYIVQYTLVSVYETNPLKAPIQGHPRGQVPERQVRFIFASFGLPRCPGVFAGGGIIPNCIELERSGEAQLLNLAYKVELGPIVMQTKPH</sequence>
<evidence type="ECO:0000256" key="1">
    <source>
        <dbReference type="SAM" id="SignalP"/>
    </source>
</evidence>
<dbReference type="Proteomes" id="UP000000724">
    <property type="component" value="Contig Pc00c13"/>
</dbReference>
<gene>
    <name evidence="2" type="ORF">Pc13g01440</name>
    <name evidence="2" type="ORF">PCH_Pc13g01440</name>
</gene>